<keyword evidence="9" id="KW-0472">Membrane</keyword>
<evidence type="ECO:0000256" key="1">
    <source>
        <dbReference type="ARBA" id="ARBA00004123"/>
    </source>
</evidence>
<dbReference type="Gene3D" id="2.10.110.10">
    <property type="entry name" value="Cysteine Rich Protein"/>
    <property type="match status" value="4"/>
</dbReference>
<sequence>MDNAAFDCQSCKESLYGKKYTVKDDNPYCIKCFENLFANICEGCKKPIECDSKDLNYKDSHWHEVCFKCAKCTCSLVEKPFAAKDELLLCIDCYSNEYSSKCFNCKATIMPGSRKMDYKGCSWHETCFVCESCQQPLGSKPFIPKQSSLYCVQCFENQFASHCTFCKKAIITSGISFQDQPWHSECFLCTNCKKKLVGQEFTANDEDPYCLDCFGNLYGKKCTACAKPITEFPFTVRGDSADSNDSDVRGNTVASGVKGNSDVTGALRTLIFLSVLAQRQEREGGRLQSQAGMDGELTHPLAVSTSHPDVSEAAGLQISGPHFPFLRHSPRDWSVSRHRGIGAGGRGADRALSPLLSVCVFGGGLLVLALGGMKERVKEVPNTSHLRIITGTQTASIVQNALIQSLAKNFSKRIMVYCASSVVVTYKFIDV</sequence>
<evidence type="ECO:0000256" key="3">
    <source>
        <dbReference type="ARBA" id="ARBA00022737"/>
    </source>
</evidence>
<keyword evidence="12" id="KW-1185">Reference proteome</keyword>
<dbReference type="Proteomes" id="UP000228934">
    <property type="component" value="Unassembled WGS sequence"/>
</dbReference>
<keyword evidence="2 8" id="KW-0479">Metal-binding</keyword>
<dbReference type="EMBL" id="KV934946">
    <property type="protein sequence ID" value="PIO29511.1"/>
    <property type="molecule type" value="Genomic_DNA"/>
</dbReference>
<name>A0A2G9RQI6_AQUCT</name>
<feature type="transmembrane region" description="Helical" evidence="9">
    <location>
        <begin position="351"/>
        <end position="370"/>
    </location>
</feature>
<dbReference type="PANTHER" id="PTHR24205:SF7">
    <property type="entry name" value="FOUR AND A HALF LIM DOMAINS PROTEIN 5"/>
    <property type="match status" value="1"/>
</dbReference>
<dbReference type="SUPFAM" id="SSF57716">
    <property type="entry name" value="Glucocorticoid receptor-like (DNA-binding domain)"/>
    <property type="match status" value="4"/>
</dbReference>
<dbReference type="InterPro" id="IPR001781">
    <property type="entry name" value="Znf_LIM"/>
</dbReference>
<accession>A0A2G9RQI6</accession>
<dbReference type="Pfam" id="PF00412">
    <property type="entry name" value="LIM"/>
    <property type="match status" value="3"/>
</dbReference>
<organism evidence="11 12">
    <name type="scientific">Aquarana catesbeiana</name>
    <name type="common">American bullfrog</name>
    <name type="synonym">Rana catesbeiana</name>
    <dbReference type="NCBI Taxonomy" id="8400"/>
    <lineage>
        <taxon>Eukaryota</taxon>
        <taxon>Metazoa</taxon>
        <taxon>Chordata</taxon>
        <taxon>Craniata</taxon>
        <taxon>Vertebrata</taxon>
        <taxon>Euteleostomi</taxon>
        <taxon>Amphibia</taxon>
        <taxon>Batrachia</taxon>
        <taxon>Anura</taxon>
        <taxon>Neobatrachia</taxon>
        <taxon>Ranoidea</taxon>
        <taxon>Ranidae</taxon>
        <taxon>Aquarana</taxon>
    </lineage>
</organism>
<evidence type="ECO:0000256" key="9">
    <source>
        <dbReference type="SAM" id="Phobius"/>
    </source>
</evidence>
<evidence type="ECO:0000256" key="5">
    <source>
        <dbReference type="ARBA" id="ARBA00022833"/>
    </source>
</evidence>
<keyword evidence="9" id="KW-0812">Transmembrane</keyword>
<evidence type="ECO:0000256" key="6">
    <source>
        <dbReference type="ARBA" id="ARBA00023038"/>
    </source>
</evidence>
<keyword evidence="9" id="KW-1133">Transmembrane helix</keyword>
<proteinExistence type="predicted"/>
<evidence type="ECO:0000259" key="10">
    <source>
        <dbReference type="PROSITE" id="PS50023"/>
    </source>
</evidence>
<dbReference type="AlphaFoldDB" id="A0A2G9RQI6"/>
<evidence type="ECO:0000256" key="7">
    <source>
        <dbReference type="ARBA" id="ARBA00023242"/>
    </source>
</evidence>
<evidence type="ECO:0000313" key="12">
    <source>
        <dbReference type="Proteomes" id="UP000228934"/>
    </source>
</evidence>
<dbReference type="GO" id="GO:0003712">
    <property type="term" value="F:transcription coregulator activity"/>
    <property type="evidence" value="ECO:0007669"/>
    <property type="project" value="TreeGrafter"/>
</dbReference>
<dbReference type="GO" id="GO:0008270">
    <property type="term" value="F:zinc ion binding"/>
    <property type="evidence" value="ECO:0007669"/>
    <property type="project" value="UniProtKB-KW"/>
</dbReference>
<dbReference type="CDD" id="cd09346">
    <property type="entry name" value="LIM3_FHL"/>
    <property type="match status" value="1"/>
</dbReference>
<dbReference type="GO" id="GO:0005634">
    <property type="term" value="C:nucleus"/>
    <property type="evidence" value="ECO:0007669"/>
    <property type="project" value="UniProtKB-SubCell"/>
</dbReference>
<reference evidence="12" key="1">
    <citation type="journal article" date="2017" name="Nat. Commun.">
        <title>The North American bullfrog draft genome provides insight into hormonal regulation of long noncoding RNA.</title>
        <authorList>
            <person name="Hammond S.A."/>
            <person name="Warren R.L."/>
            <person name="Vandervalk B.P."/>
            <person name="Kucuk E."/>
            <person name="Khan H."/>
            <person name="Gibb E.A."/>
            <person name="Pandoh P."/>
            <person name="Kirk H."/>
            <person name="Zhao Y."/>
            <person name="Jones M."/>
            <person name="Mungall A.J."/>
            <person name="Coope R."/>
            <person name="Pleasance S."/>
            <person name="Moore R.A."/>
            <person name="Holt R.A."/>
            <person name="Round J.M."/>
            <person name="Ohora S."/>
            <person name="Walle B.V."/>
            <person name="Veldhoen N."/>
            <person name="Helbing C.C."/>
            <person name="Birol I."/>
        </authorList>
    </citation>
    <scope>NUCLEOTIDE SEQUENCE [LARGE SCALE GENOMIC DNA]</scope>
</reference>
<keyword evidence="5 8" id="KW-0862">Zinc</keyword>
<dbReference type="Pfam" id="PF25076">
    <property type="entry name" value="LIM_FHL2-3_N"/>
    <property type="match status" value="1"/>
</dbReference>
<dbReference type="PROSITE" id="PS00478">
    <property type="entry name" value="LIM_DOMAIN_1"/>
    <property type="match status" value="3"/>
</dbReference>
<dbReference type="FunFam" id="2.10.110.10:FF:000013">
    <property type="entry name" value="Four and a half LIM domains 1"/>
    <property type="match status" value="1"/>
</dbReference>
<feature type="domain" description="LIM zinc-binding" evidence="10">
    <location>
        <begin position="100"/>
        <end position="161"/>
    </location>
</feature>
<dbReference type="FunFam" id="2.10.110.10:FF:000030">
    <property type="entry name" value="Four and a half LIM domains protein 2"/>
    <property type="match status" value="1"/>
</dbReference>
<evidence type="ECO:0000256" key="8">
    <source>
        <dbReference type="PROSITE-ProRule" id="PRU00125"/>
    </source>
</evidence>
<dbReference type="PANTHER" id="PTHR24205">
    <property type="entry name" value="FOUR AND A HALF LIM DOMAINS PROTEIN"/>
    <property type="match status" value="1"/>
</dbReference>
<feature type="domain" description="LIM zinc-binding" evidence="10">
    <location>
        <begin position="162"/>
        <end position="220"/>
    </location>
</feature>
<dbReference type="InterPro" id="IPR056807">
    <property type="entry name" value="LIM_FHL1/2/3/5_N"/>
</dbReference>
<keyword evidence="4" id="KW-0863">Zinc-finger</keyword>
<evidence type="ECO:0000256" key="4">
    <source>
        <dbReference type="ARBA" id="ARBA00022771"/>
    </source>
</evidence>
<feature type="domain" description="LIM zinc-binding" evidence="10">
    <location>
        <begin position="39"/>
        <end position="99"/>
    </location>
</feature>
<dbReference type="SMART" id="SM00132">
    <property type="entry name" value="LIM"/>
    <property type="match status" value="3"/>
</dbReference>
<dbReference type="OrthoDB" id="274660at2759"/>
<gene>
    <name evidence="11" type="ORF">AB205_0217670</name>
</gene>
<comment type="subcellular location">
    <subcellularLocation>
        <location evidence="1">Nucleus</location>
    </subcellularLocation>
</comment>
<evidence type="ECO:0000313" key="11">
    <source>
        <dbReference type="EMBL" id="PIO29511.1"/>
    </source>
</evidence>
<keyword evidence="3" id="KW-0677">Repeat</keyword>
<protein>
    <recommendedName>
        <fullName evidence="10">LIM zinc-binding domain-containing protein</fullName>
    </recommendedName>
</protein>
<keyword evidence="7" id="KW-0539">Nucleus</keyword>
<dbReference type="CDD" id="cd09343">
    <property type="entry name" value="LIM1_FHL"/>
    <property type="match status" value="1"/>
</dbReference>
<dbReference type="PROSITE" id="PS50023">
    <property type="entry name" value="LIM_DOMAIN_2"/>
    <property type="match status" value="3"/>
</dbReference>
<evidence type="ECO:0000256" key="2">
    <source>
        <dbReference type="ARBA" id="ARBA00022723"/>
    </source>
</evidence>
<keyword evidence="6 8" id="KW-0440">LIM domain</keyword>
<dbReference type="GO" id="GO:0030018">
    <property type="term" value="C:Z disc"/>
    <property type="evidence" value="ECO:0007669"/>
    <property type="project" value="TreeGrafter"/>
</dbReference>